<name>A0A645D154_9ZZZZ</name>
<gene>
    <name evidence="1" type="ORF">SDC9_129875</name>
</gene>
<comment type="caution">
    <text evidence="1">The sequence shown here is derived from an EMBL/GenBank/DDBJ whole genome shotgun (WGS) entry which is preliminary data.</text>
</comment>
<proteinExistence type="predicted"/>
<sequence>MLLIFLIILPLVSLLAALPMRKNLRYALEIDDDIMPKGVCGIRLSARNNSPFPCAGVRFTLERHNALGRVGERYTESAEDIVQFPLGPMRTHAMSPSVKMAHCGRVDLLVRRVQVLDTLGLFALNVSPKNGANPAGSVYVLPELQSRSIQTDEAADLGLDSASYSTEKAGGDPSEIFQLRDYREGDPRHSVHWKLSSRMNRLIIREFGLPLNPSLHFLLELREDSSPDAAESMLGTMLAFSEYLMARDVTHSVSWISEEGGLRTMPVTGPEALASVLHDLLALPGQARWSTLERFAAEGVARADTHLIYLVAGSVWGTAGDENGARLLATLTELGVCRRLTLMPDACDDATAAALRELGCEVQRLDGSVPGAETEANA</sequence>
<reference evidence="1" key="1">
    <citation type="submission" date="2019-08" db="EMBL/GenBank/DDBJ databases">
        <authorList>
            <person name="Kucharzyk K."/>
            <person name="Murdoch R.W."/>
            <person name="Higgins S."/>
            <person name="Loffler F."/>
        </authorList>
    </citation>
    <scope>NUCLEOTIDE SEQUENCE</scope>
</reference>
<dbReference type="AlphaFoldDB" id="A0A645D154"/>
<protein>
    <submittedName>
        <fullName evidence="1">Uncharacterized protein</fullName>
    </submittedName>
</protein>
<dbReference type="PANTHER" id="PTHR34351">
    <property type="entry name" value="SLR1927 PROTEIN-RELATED"/>
    <property type="match status" value="1"/>
</dbReference>
<dbReference type="EMBL" id="VSSQ01031779">
    <property type="protein sequence ID" value="MPM82813.1"/>
    <property type="molecule type" value="Genomic_DNA"/>
</dbReference>
<accession>A0A645D154</accession>
<evidence type="ECO:0000313" key="1">
    <source>
        <dbReference type="EMBL" id="MPM82813.1"/>
    </source>
</evidence>
<organism evidence="1">
    <name type="scientific">bioreactor metagenome</name>
    <dbReference type="NCBI Taxonomy" id="1076179"/>
    <lineage>
        <taxon>unclassified sequences</taxon>
        <taxon>metagenomes</taxon>
        <taxon>ecological metagenomes</taxon>
    </lineage>
</organism>